<dbReference type="EMBL" id="LNYO01000024">
    <property type="protein sequence ID" value="KTD32880.1"/>
    <property type="molecule type" value="Genomic_DNA"/>
</dbReference>
<organism evidence="1 2">
    <name type="scientific">Legionella nautarum</name>
    <dbReference type="NCBI Taxonomy" id="45070"/>
    <lineage>
        <taxon>Bacteria</taxon>
        <taxon>Pseudomonadati</taxon>
        <taxon>Pseudomonadota</taxon>
        <taxon>Gammaproteobacteria</taxon>
        <taxon>Legionellales</taxon>
        <taxon>Legionellaceae</taxon>
        <taxon>Legionella</taxon>
    </lineage>
</organism>
<keyword evidence="2" id="KW-1185">Reference proteome</keyword>
<proteinExistence type="predicted"/>
<dbReference type="Proteomes" id="UP000054725">
    <property type="component" value="Unassembled WGS sequence"/>
</dbReference>
<dbReference type="PATRIC" id="fig|45070.6.peg.2666"/>
<comment type="caution">
    <text evidence="1">The sequence shown here is derived from an EMBL/GenBank/DDBJ whole genome shotgun (WGS) entry which is preliminary data.</text>
</comment>
<accession>A0A0W0WKL6</accession>
<protein>
    <submittedName>
        <fullName evidence="1">DNA repair protein</fullName>
    </submittedName>
</protein>
<gene>
    <name evidence="1" type="ORF">Lnau_2528</name>
</gene>
<evidence type="ECO:0000313" key="2">
    <source>
        <dbReference type="Proteomes" id="UP000054725"/>
    </source>
</evidence>
<evidence type="ECO:0000313" key="1">
    <source>
        <dbReference type="EMBL" id="KTD32880.1"/>
    </source>
</evidence>
<dbReference type="OrthoDB" id="5654032at2"/>
<reference evidence="1 2" key="1">
    <citation type="submission" date="2015-11" db="EMBL/GenBank/DDBJ databases">
        <title>Genomic analysis of 38 Legionella species identifies large and diverse effector repertoires.</title>
        <authorList>
            <person name="Burstein D."/>
            <person name="Amaro F."/>
            <person name="Zusman T."/>
            <person name="Lifshitz Z."/>
            <person name="Cohen O."/>
            <person name="Gilbert J.A."/>
            <person name="Pupko T."/>
            <person name="Shuman H.A."/>
            <person name="Segal G."/>
        </authorList>
    </citation>
    <scope>NUCLEOTIDE SEQUENCE [LARGE SCALE GENOMIC DNA]</scope>
    <source>
        <strain evidence="1 2">ATCC 49506</strain>
    </source>
</reference>
<dbReference type="AlphaFoldDB" id="A0A0W0WKL6"/>
<name>A0A0W0WKL6_9GAMM</name>
<dbReference type="RefSeq" id="WP_058505517.1">
    <property type="nucleotide sequence ID" value="NZ_CAAAIF010000004.1"/>
</dbReference>
<sequence length="296" mass="34251">MWYYKLLCALLFKVEKKERLAANSFLITILSEVDDIFEASRTEPVPPQVYLALVDKMYKKFKEVADGSVTLIEFARELFTLALILSKAADDEHIYLDNFENIIKDRNKLGALGIFTIEPMAMLNSLEKEQLMKMNYNVSPDLDHILRILHQQKDLNIHLGLINYYEPLASISDLFDDFINKVNVQYQIKSKAAIPAACPTENRKRKAFALENKPKQEREEPKEQLRKEVCLLKKPRLSIVGVNSQSTPIQYEQEPHKHYLSKAEFIQLSPFGFFASQFHGQNQISQVSFECLTRKC</sequence>